<evidence type="ECO:0000313" key="7">
    <source>
        <dbReference type="EMBL" id="OON41998.1"/>
    </source>
</evidence>
<evidence type="ECO:0000256" key="5">
    <source>
        <dbReference type="ARBA" id="ARBA00023015"/>
    </source>
</evidence>
<dbReference type="GO" id="GO:0005829">
    <property type="term" value="C:cytosol"/>
    <property type="evidence" value="ECO:0007669"/>
    <property type="project" value="TreeGrafter"/>
</dbReference>
<evidence type="ECO:0000256" key="3">
    <source>
        <dbReference type="ARBA" id="ARBA00023004"/>
    </source>
</evidence>
<dbReference type="PANTHER" id="PTHR33221">
    <property type="entry name" value="WINGED HELIX-TURN-HELIX TRANSCRIPTIONAL REGULATOR, RRF2 FAMILY"/>
    <property type="match status" value="1"/>
</dbReference>
<keyword evidence="2" id="KW-0479">Metal-binding</keyword>
<evidence type="ECO:0000256" key="2">
    <source>
        <dbReference type="ARBA" id="ARBA00022714"/>
    </source>
</evidence>
<dbReference type="GO" id="GO:0051537">
    <property type="term" value="F:2 iron, 2 sulfur cluster binding"/>
    <property type="evidence" value="ECO:0007669"/>
    <property type="project" value="UniProtKB-KW"/>
</dbReference>
<protein>
    <submittedName>
        <fullName evidence="7">Rrf2 family transcriptional regulator</fullName>
    </submittedName>
</protein>
<name>A0A1S8YT25_9GAMM</name>
<dbReference type="RefSeq" id="WP_078001024.1">
    <property type="nucleotide sequence ID" value="NZ_MRUL01000001.1"/>
</dbReference>
<keyword evidence="2" id="KW-0001">2Fe-2S</keyword>
<reference evidence="7 8" key="1">
    <citation type="submission" date="2016-12" db="EMBL/GenBank/DDBJ databases">
        <title>Izhakiella australiana sp. nov. of genus Izhakiella isolated from Australian desert.</title>
        <authorList>
            <person name="Ji M."/>
        </authorList>
    </citation>
    <scope>NUCLEOTIDE SEQUENCE [LARGE SCALE GENOMIC DNA]</scope>
    <source>
        <strain evidence="7 8">D4N98</strain>
    </source>
</reference>
<dbReference type="OrthoDB" id="9800506at2"/>
<evidence type="ECO:0000256" key="1">
    <source>
        <dbReference type="ARBA" id="ARBA00022491"/>
    </source>
</evidence>
<dbReference type="PANTHER" id="PTHR33221:SF15">
    <property type="entry name" value="HTH-TYPE TRANSCRIPTIONAL REGULATOR YWGB-RELATED"/>
    <property type="match status" value="1"/>
</dbReference>
<dbReference type="InterPro" id="IPR036390">
    <property type="entry name" value="WH_DNA-bd_sf"/>
</dbReference>
<sequence>MKRDSKLSGILHVLLHMAEYQHPVTSEKLALLMHTNPVVIRRVMAGLRERGYVHSEKGHGGGWHLTCDLNQLTLADVWRAVGEPALIALGNRSESPGCLVEQAVNRALDDASRQAEALLLARLERVTLAQLSRDFHHHYPAETTCIASNPDDKQH</sequence>
<proteinExistence type="predicted"/>
<keyword evidence="6" id="KW-0804">Transcription</keyword>
<dbReference type="Proteomes" id="UP000190667">
    <property type="component" value="Unassembled WGS sequence"/>
</dbReference>
<evidence type="ECO:0000256" key="4">
    <source>
        <dbReference type="ARBA" id="ARBA00023014"/>
    </source>
</evidence>
<dbReference type="GO" id="GO:0003700">
    <property type="term" value="F:DNA-binding transcription factor activity"/>
    <property type="evidence" value="ECO:0007669"/>
    <property type="project" value="TreeGrafter"/>
</dbReference>
<dbReference type="Pfam" id="PF02082">
    <property type="entry name" value="Rrf2"/>
    <property type="match status" value="1"/>
</dbReference>
<keyword evidence="1" id="KW-0678">Repressor</keyword>
<dbReference type="Gene3D" id="1.10.10.10">
    <property type="entry name" value="Winged helix-like DNA-binding domain superfamily/Winged helix DNA-binding domain"/>
    <property type="match status" value="1"/>
</dbReference>
<dbReference type="SUPFAM" id="SSF46785">
    <property type="entry name" value="Winged helix' DNA-binding domain"/>
    <property type="match status" value="1"/>
</dbReference>
<dbReference type="STRING" id="1926881.BTJ39_02245"/>
<organism evidence="7 8">
    <name type="scientific">Izhakiella australiensis</name>
    <dbReference type="NCBI Taxonomy" id="1926881"/>
    <lineage>
        <taxon>Bacteria</taxon>
        <taxon>Pseudomonadati</taxon>
        <taxon>Pseudomonadota</taxon>
        <taxon>Gammaproteobacteria</taxon>
        <taxon>Enterobacterales</taxon>
        <taxon>Erwiniaceae</taxon>
        <taxon>Izhakiella</taxon>
    </lineage>
</organism>
<comment type="caution">
    <text evidence="7">The sequence shown here is derived from an EMBL/GenBank/DDBJ whole genome shotgun (WGS) entry which is preliminary data.</text>
</comment>
<keyword evidence="8" id="KW-1185">Reference proteome</keyword>
<dbReference type="AlphaFoldDB" id="A0A1S8YT25"/>
<evidence type="ECO:0000313" key="8">
    <source>
        <dbReference type="Proteomes" id="UP000190667"/>
    </source>
</evidence>
<accession>A0A1S8YT25</accession>
<evidence type="ECO:0000256" key="6">
    <source>
        <dbReference type="ARBA" id="ARBA00023163"/>
    </source>
</evidence>
<dbReference type="PROSITE" id="PS51197">
    <property type="entry name" value="HTH_RRF2_2"/>
    <property type="match status" value="1"/>
</dbReference>
<dbReference type="InterPro" id="IPR036388">
    <property type="entry name" value="WH-like_DNA-bd_sf"/>
</dbReference>
<dbReference type="InterPro" id="IPR000944">
    <property type="entry name" value="Tscrpt_reg_Rrf2"/>
</dbReference>
<keyword evidence="4" id="KW-0411">Iron-sulfur</keyword>
<keyword evidence="5" id="KW-0805">Transcription regulation</keyword>
<keyword evidence="3" id="KW-0408">Iron</keyword>
<gene>
    <name evidence="7" type="ORF">BTJ39_02245</name>
</gene>
<dbReference type="EMBL" id="MRUL01000001">
    <property type="protein sequence ID" value="OON41998.1"/>
    <property type="molecule type" value="Genomic_DNA"/>
</dbReference>